<reference evidence="1 2" key="1">
    <citation type="journal article" date="2011" name="J. Gen. Appl. Microbiol.">
        <title>Draft genome sequencing of the enigmatic basidiomycete Mixia osmundae.</title>
        <authorList>
            <person name="Nishida H."/>
            <person name="Nagatsuka Y."/>
            <person name="Sugiyama J."/>
        </authorList>
    </citation>
    <scope>NUCLEOTIDE SEQUENCE [LARGE SCALE GENOMIC DNA]</scope>
    <source>
        <strain evidence="2">CBS 9802 / IAM 14324 / JCM 22182 / KY 12970</strain>
    </source>
</reference>
<name>G7DZI0_MIXOS</name>
<evidence type="ECO:0000313" key="2">
    <source>
        <dbReference type="Proteomes" id="UP000009131"/>
    </source>
</evidence>
<dbReference type="AlphaFoldDB" id="G7DZI0"/>
<proteinExistence type="predicted"/>
<sequence>MLSAATKPVMRNATSKIPIIVSRARSERIVGSSPMTTVSPAGSGAAVRGIRSRIPVPASRLSPTGRQVSAISAVLTSTVPQVSVKAVEVVKKVSTCSKASSLALGKSVARSVLRKTVTQPRPFSFGVSKGKKPASVKPVEPVKLEPVKPVKPAESVKPVEPVKPVKPVKPIKPAEPVKPVEPVEEAACESLLAYDADFEAWKAAVDTDDNDAPLVIPAELQVYLEPSLLAPCAEYEAWKASSDADSAILDAAALAEVALAILKDGFCRRPLAIRPGNKSVFSGGLIAQSSCAMRGGVVYDGQDSASSCLQGRGIARHSDMSRCLLFSFEGSGEGMLGIRLKTVEELLDRHCGREFLPDTRQARRSLALLYRLASAICVIDY</sequence>
<gene>
    <name evidence="1" type="primary">Mo02648</name>
    <name evidence="1" type="ORF">E5Q_02648</name>
</gene>
<organism evidence="1 2">
    <name type="scientific">Mixia osmundae (strain CBS 9802 / IAM 14324 / JCM 22182 / KY 12970)</name>
    <dbReference type="NCBI Taxonomy" id="764103"/>
    <lineage>
        <taxon>Eukaryota</taxon>
        <taxon>Fungi</taxon>
        <taxon>Dikarya</taxon>
        <taxon>Basidiomycota</taxon>
        <taxon>Pucciniomycotina</taxon>
        <taxon>Mixiomycetes</taxon>
        <taxon>Mixiales</taxon>
        <taxon>Mixiaceae</taxon>
        <taxon>Mixia</taxon>
    </lineage>
</organism>
<evidence type="ECO:0000313" key="1">
    <source>
        <dbReference type="EMBL" id="GAA95990.1"/>
    </source>
</evidence>
<comment type="caution">
    <text evidence="1">The sequence shown here is derived from an EMBL/GenBank/DDBJ whole genome shotgun (WGS) entry which is preliminary data.</text>
</comment>
<dbReference type="InParanoid" id="G7DZI0"/>
<keyword evidence="2" id="KW-1185">Reference proteome</keyword>
<reference evidence="1 2" key="2">
    <citation type="journal article" date="2012" name="Open Biol.">
        <title>Characteristics of nucleosomes and linker DNA regions on the genome of the basidiomycete Mixia osmundae revealed by mono- and dinucleosome mapping.</title>
        <authorList>
            <person name="Nishida H."/>
            <person name="Kondo S."/>
            <person name="Matsumoto T."/>
            <person name="Suzuki Y."/>
            <person name="Yoshikawa H."/>
            <person name="Taylor T.D."/>
            <person name="Sugiyama J."/>
        </authorList>
    </citation>
    <scope>NUCLEOTIDE SEQUENCE [LARGE SCALE GENOMIC DNA]</scope>
    <source>
        <strain evidence="2">CBS 9802 / IAM 14324 / JCM 22182 / KY 12970</strain>
    </source>
</reference>
<dbReference type="EMBL" id="BABT02000069">
    <property type="protein sequence ID" value="GAA95990.1"/>
    <property type="molecule type" value="Genomic_DNA"/>
</dbReference>
<dbReference type="eggNOG" id="ENOG502RVVI">
    <property type="taxonomic scope" value="Eukaryota"/>
</dbReference>
<dbReference type="Proteomes" id="UP000009131">
    <property type="component" value="Unassembled WGS sequence"/>
</dbReference>
<protein>
    <submittedName>
        <fullName evidence="1">Uncharacterized protein</fullName>
    </submittedName>
</protein>
<dbReference type="HOGENOM" id="CLU_725797_0_0_1"/>
<accession>G7DZI0</accession>